<feature type="domain" description="NAD-dependent epimerase/dehydratase" evidence="2">
    <location>
        <begin position="4"/>
        <end position="232"/>
    </location>
</feature>
<dbReference type="InterPro" id="IPR036291">
    <property type="entry name" value="NAD(P)-bd_dom_sf"/>
</dbReference>
<comment type="caution">
    <text evidence="3">The sequence shown here is derived from an EMBL/GenBank/DDBJ whole genome shotgun (WGS) entry which is preliminary data.</text>
</comment>
<dbReference type="Gene3D" id="3.40.50.720">
    <property type="entry name" value="NAD(P)-binding Rossmann-like Domain"/>
    <property type="match status" value="1"/>
</dbReference>
<evidence type="ECO:0000313" key="4">
    <source>
        <dbReference type="Proteomes" id="UP000539075"/>
    </source>
</evidence>
<evidence type="ECO:0000313" key="3">
    <source>
        <dbReference type="EMBL" id="MBB5144790.1"/>
    </source>
</evidence>
<reference evidence="3 4" key="1">
    <citation type="submission" date="2020-08" db="EMBL/GenBank/DDBJ databases">
        <title>Genomic Encyclopedia of Type Strains, Phase IV (KMG-IV): sequencing the most valuable type-strain genomes for metagenomic binning, comparative biology and taxonomic classification.</title>
        <authorList>
            <person name="Goeker M."/>
        </authorList>
    </citation>
    <scope>NUCLEOTIDE SEQUENCE [LARGE SCALE GENOMIC DNA]</scope>
    <source>
        <strain evidence="3 4">DSM 11275</strain>
    </source>
</reference>
<sequence>MKQILVTGASGFVGRHLIPHLLGEGHRVFALSRSAPVAGAHHIPVADYTPVSIAAALRGREFDAFIHLAGAGSVPSDRNILTLTRINAILPGIIVEAAAKFGARAVVMAGSYAEYASPAQDELLTEKHPLEESEPYGTSKAAGAEFALAQGKFYNIPVAVGRLFNLYGPQDTLRHRLFPSLVDRLKTGQEVPLSEGRQARDFVYIKDACSAVSQMMHALMEGTLPSAAYNIASGCPCSVADFAKKTAQALNVDVSLLKFGALPPRAVPDAPFMVGDPSLLHSVTGWKCAHSLHEGLHDSVRGGE</sequence>
<organism evidence="3 4">
    <name type="scientific">Desulfovibrio intestinalis</name>
    <dbReference type="NCBI Taxonomy" id="58621"/>
    <lineage>
        <taxon>Bacteria</taxon>
        <taxon>Pseudomonadati</taxon>
        <taxon>Thermodesulfobacteriota</taxon>
        <taxon>Desulfovibrionia</taxon>
        <taxon>Desulfovibrionales</taxon>
        <taxon>Desulfovibrionaceae</taxon>
        <taxon>Desulfovibrio</taxon>
    </lineage>
</organism>
<name>A0A7W8C380_9BACT</name>
<protein>
    <submittedName>
        <fullName evidence="3">Nucleoside-diphosphate-sugar epimerase</fullName>
    </submittedName>
</protein>
<keyword evidence="4" id="KW-1185">Reference proteome</keyword>
<dbReference type="CDD" id="cd08946">
    <property type="entry name" value="SDR_e"/>
    <property type="match status" value="1"/>
</dbReference>
<gene>
    <name evidence="3" type="ORF">HNQ38_002910</name>
</gene>
<comment type="similarity">
    <text evidence="1">Belongs to the NAD(P)-dependent epimerase/dehydratase family.</text>
</comment>
<evidence type="ECO:0000256" key="1">
    <source>
        <dbReference type="ARBA" id="ARBA00007637"/>
    </source>
</evidence>
<dbReference type="Proteomes" id="UP000539075">
    <property type="component" value="Unassembled WGS sequence"/>
</dbReference>
<evidence type="ECO:0000259" key="2">
    <source>
        <dbReference type="Pfam" id="PF01370"/>
    </source>
</evidence>
<accession>A0A7W8C380</accession>
<dbReference type="RefSeq" id="WP_183722492.1">
    <property type="nucleotide sequence ID" value="NZ_JACHGO010000012.1"/>
</dbReference>
<dbReference type="PANTHER" id="PTHR43000">
    <property type="entry name" value="DTDP-D-GLUCOSE 4,6-DEHYDRATASE-RELATED"/>
    <property type="match status" value="1"/>
</dbReference>
<dbReference type="AlphaFoldDB" id="A0A7W8C380"/>
<proteinExistence type="inferred from homology"/>
<dbReference type="Pfam" id="PF01370">
    <property type="entry name" value="Epimerase"/>
    <property type="match status" value="1"/>
</dbReference>
<dbReference type="InterPro" id="IPR001509">
    <property type="entry name" value="Epimerase_deHydtase"/>
</dbReference>
<dbReference type="SUPFAM" id="SSF51735">
    <property type="entry name" value="NAD(P)-binding Rossmann-fold domains"/>
    <property type="match status" value="1"/>
</dbReference>
<dbReference type="EMBL" id="JACHGO010000012">
    <property type="protein sequence ID" value="MBB5144790.1"/>
    <property type="molecule type" value="Genomic_DNA"/>
</dbReference>